<feature type="transmembrane region" description="Helical" evidence="1">
    <location>
        <begin position="63"/>
        <end position="80"/>
    </location>
</feature>
<dbReference type="Pfam" id="PF06912">
    <property type="entry name" value="DUF1275"/>
    <property type="match status" value="1"/>
</dbReference>
<evidence type="ECO:0008006" key="4">
    <source>
        <dbReference type="Google" id="ProtNLM"/>
    </source>
</evidence>
<keyword evidence="3" id="KW-1185">Reference proteome</keyword>
<feature type="transmembrane region" description="Helical" evidence="1">
    <location>
        <begin position="170"/>
        <end position="191"/>
    </location>
</feature>
<dbReference type="InterPro" id="IPR010699">
    <property type="entry name" value="DUF1275"/>
</dbReference>
<evidence type="ECO:0000256" key="1">
    <source>
        <dbReference type="SAM" id="Phobius"/>
    </source>
</evidence>
<evidence type="ECO:0000313" key="2">
    <source>
        <dbReference type="EMBL" id="KOY76094.1"/>
    </source>
</evidence>
<sequence length="219" mass="24175">MKMKNKDIFTHPLIAILLAMTSGGIDAYTFIEQGGVFAGLQTGNSILFGISLANHDFAQSLKYIFSIIFFALGILIIKVMQRKLDSINTRKVIIMCYEIAVIMIVVLLVKDTSSVLIVGLLSLVSAAQLQEFKLLKGNPFNPLMMTGNISKIANNAYLALVDHDKKAKSLLIDTIMVITSFILGTFIMGIVDHYLSAYSVLVLIIPLSLVIIFNFINRK</sequence>
<feature type="transmembrane region" description="Helical" evidence="1">
    <location>
        <begin position="115"/>
        <end position="135"/>
    </location>
</feature>
<dbReference type="PATRIC" id="fig|148814.8.peg.585"/>
<keyword evidence="1" id="KW-0472">Membrane</keyword>
<dbReference type="Proteomes" id="UP000037778">
    <property type="component" value="Unassembled WGS sequence"/>
</dbReference>
<feature type="transmembrane region" description="Helical" evidence="1">
    <location>
        <begin position="197"/>
        <end position="216"/>
    </location>
</feature>
<gene>
    <name evidence="2" type="ORF">RZ71_05390</name>
</gene>
<keyword evidence="1" id="KW-0812">Transmembrane</keyword>
<keyword evidence="1" id="KW-1133">Transmembrane helix</keyword>
<dbReference type="PANTHER" id="PTHR37314">
    <property type="entry name" value="SLR0142 PROTEIN"/>
    <property type="match status" value="1"/>
</dbReference>
<evidence type="ECO:0000313" key="3">
    <source>
        <dbReference type="Proteomes" id="UP000037778"/>
    </source>
</evidence>
<feature type="transmembrane region" description="Helical" evidence="1">
    <location>
        <begin position="92"/>
        <end position="109"/>
    </location>
</feature>
<reference evidence="2 3" key="1">
    <citation type="journal article" date="2015" name="Genome Biol. Evol.">
        <title>Functionally Structured Genomes in Lactobacillus kunkeei Colonizing the Honey Crop and Food Products of Honeybees and Stingless Bees.</title>
        <authorList>
            <person name="Tamarit D."/>
            <person name="Ellegaard K.M."/>
            <person name="Wikander J."/>
            <person name="Olofsson T."/>
            <person name="Vasquez A."/>
            <person name="Andersson S.G."/>
        </authorList>
    </citation>
    <scope>NUCLEOTIDE SEQUENCE [LARGE SCALE GENOMIC DNA]</scope>
    <source>
        <strain evidence="2 3">LAko</strain>
    </source>
</reference>
<dbReference type="AlphaFoldDB" id="A0A0M9DCP8"/>
<organism evidence="2 3">
    <name type="scientific">Apilactobacillus kunkeei</name>
    <dbReference type="NCBI Taxonomy" id="148814"/>
    <lineage>
        <taxon>Bacteria</taxon>
        <taxon>Bacillati</taxon>
        <taxon>Bacillota</taxon>
        <taxon>Bacilli</taxon>
        <taxon>Lactobacillales</taxon>
        <taxon>Lactobacillaceae</taxon>
        <taxon>Apilactobacillus</taxon>
    </lineage>
</organism>
<comment type="caution">
    <text evidence="2">The sequence shown here is derived from an EMBL/GenBank/DDBJ whole genome shotgun (WGS) entry which is preliminary data.</text>
</comment>
<protein>
    <recommendedName>
        <fullName evidence="4">DUF1275 domain-containing protein</fullName>
    </recommendedName>
</protein>
<proteinExistence type="predicted"/>
<dbReference type="EMBL" id="JXCY01000006">
    <property type="protein sequence ID" value="KOY76094.1"/>
    <property type="molecule type" value="Genomic_DNA"/>
</dbReference>
<accession>A0A0M9DCP8</accession>
<dbReference type="PANTHER" id="PTHR37314:SF4">
    <property type="entry name" value="UPF0700 TRANSMEMBRANE PROTEIN YOAK"/>
    <property type="match status" value="1"/>
</dbReference>
<name>A0A0M9DCP8_9LACO</name>